<dbReference type="InterPro" id="IPR029052">
    <property type="entry name" value="Metallo-depent_PP-like"/>
</dbReference>
<evidence type="ECO:0000313" key="3">
    <source>
        <dbReference type="EMBL" id="UTF53507.1"/>
    </source>
</evidence>
<sequence length="182" mass="19381">MRLAVISDTHIPERADAIPDDFRERIAGADHTIHAGDFETHEALANIRDLAADLTAVHGNADPADLELPAVADVTLEDVTFVVTHGTLNPVEASVYGHDGMVMTDEDWANAIADTARARTRAWNGEGVVGIGGHSHRVEDRVHEGIRLLNPGSVTGADPAEKATMMTVDVEDGGLEVTLHEG</sequence>
<accession>A0A9E7N878</accession>
<dbReference type="EMBL" id="CP100355">
    <property type="protein sequence ID" value="UTF53507.1"/>
    <property type="molecule type" value="Genomic_DNA"/>
</dbReference>
<name>A0A9E7N878_9EURY</name>
<dbReference type="Pfam" id="PF12850">
    <property type="entry name" value="Metallophos_2"/>
    <property type="match status" value="1"/>
</dbReference>
<evidence type="ECO:0000313" key="4">
    <source>
        <dbReference type="Proteomes" id="UP001056855"/>
    </source>
</evidence>
<dbReference type="Proteomes" id="UP001056855">
    <property type="component" value="Chromosome"/>
</dbReference>
<comment type="cofactor">
    <cofactor evidence="1">
        <name>a divalent metal cation</name>
        <dbReference type="ChEBI" id="CHEBI:60240"/>
    </cofactor>
</comment>
<dbReference type="AlphaFoldDB" id="A0A9E7N878"/>
<evidence type="ECO:0000259" key="2">
    <source>
        <dbReference type="Pfam" id="PF12850"/>
    </source>
</evidence>
<keyword evidence="4" id="KW-1185">Reference proteome</keyword>
<gene>
    <name evidence="3" type="ORF">NGM29_17325</name>
</gene>
<dbReference type="PANTHER" id="PTHR11124">
    <property type="entry name" value="VACUOLAR SORTING PROTEIN VPS29"/>
    <property type="match status" value="1"/>
</dbReference>
<comment type="similarity">
    <text evidence="1">Belongs to the metallophosphoesterase superfamily. YfcE family.</text>
</comment>
<dbReference type="Gene3D" id="3.60.21.10">
    <property type="match status" value="1"/>
</dbReference>
<dbReference type="InterPro" id="IPR024654">
    <property type="entry name" value="Calcineurin-like_PHP_lpxH"/>
</dbReference>
<dbReference type="KEGG" id="sawl:NGM29_17325"/>
<organism evidence="3 4">
    <name type="scientific">Natronosalvus rutilus</name>
    <dbReference type="NCBI Taxonomy" id="2953753"/>
    <lineage>
        <taxon>Archaea</taxon>
        <taxon>Methanobacteriati</taxon>
        <taxon>Methanobacteriota</taxon>
        <taxon>Stenosarchaea group</taxon>
        <taxon>Halobacteria</taxon>
        <taxon>Halobacteriales</taxon>
        <taxon>Natrialbaceae</taxon>
        <taxon>Natronosalvus</taxon>
    </lineage>
</organism>
<evidence type="ECO:0000256" key="1">
    <source>
        <dbReference type="RuleBase" id="RU362039"/>
    </source>
</evidence>
<proteinExistence type="inferred from homology"/>
<feature type="domain" description="Calcineurin-like phosphoesterase" evidence="2">
    <location>
        <begin position="1"/>
        <end position="172"/>
    </location>
</feature>
<dbReference type="EC" id="3.1.4.-" evidence="1"/>
<dbReference type="InterPro" id="IPR000979">
    <property type="entry name" value="Phosphodiesterase_MJ0936/Vps29"/>
</dbReference>
<dbReference type="RefSeq" id="WP_254158033.1">
    <property type="nucleotide sequence ID" value="NZ_CP100355.1"/>
</dbReference>
<reference evidence="3" key="1">
    <citation type="submission" date="2022-06" db="EMBL/GenBank/DDBJ databases">
        <title>Diverse halophilic archaea isolated from saline environments.</title>
        <authorList>
            <person name="Cui H.-L."/>
        </authorList>
    </citation>
    <scope>NUCLEOTIDE SEQUENCE</scope>
    <source>
        <strain evidence="3">WLHS1</strain>
    </source>
</reference>
<dbReference type="GO" id="GO:0046872">
    <property type="term" value="F:metal ion binding"/>
    <property type="evidence" value="ECO:0007669"/>
    <property type="project" value="UniProtKB-KW"/>
</dbReference>
<dbReference type="NCBIfam" id="TIGR00040">
    <property type="entry name" value="yfcE"/>
    <property type="match status" value="1"/>
</dbReference>
<dbReference type="SUPFAM" id="SSF56300">
    <property type="entry name" value="Metallo-dependent phosphatases"/>
    <property type="match status" value="1"/>
</dbReference>
<dbReference type="GeneID" id="73291845"/>
<dbReference type="GO" id="GO:0016787">
    <property type="term" value="F:hydrolase activity"/>
    <property type="evidence" value="ECO:0007669"/>
    <property type="project" value="UniProtKB-UniRule"/>
</dbReference>
<protein>
    <recommendedName>
        <fullName evidence="1">Phosphoesterase</fullName>
        <ecNumber evidence="1">3.1.4.-</ecNumber>
    </recommendedName>
</protein>
<keyword evidence="1" id="KW-0479">Metal-binding</keyword>